<name>A0A1H3Z7U9_9BACT</name>
<dbReference type="STRING" id="408074.SAMN05660909_01068"/>
<feature type="domain" description="DUF5723" evidence="1">
    <location>
        <begin position="68"/>
        <end position="458"/>
    </location>
</feature>
<keyword evidence="3" id="KW-1185">Reference proteome</keyword>
<evidence type="ECO:0000313" key="2">
    <source>
        <dbReference type="EMBL" id="SEA19382.1"/>
    </source>
</evidence>
<dbReference type="InterPro" id="IPR043781">
    <property type="entry name" value="DUF5723"/>
</dbReference>
<proteinExistence type="predicted"/>
<evidence type="ECO:0000259" key="1">
    <source>
        <dbReference type="Pfam" id="PF18990"/>
    </source>
</evidence>
<evidence type="ECO:0000313" key="3">
    <source>
        <dbReference type="Proteomes" id="UP000199656"/>
    </source>
</evidence>
<accession>A0A1H3Z7U9</accession>
<reference evidence="3" key="1">
    <citation type="submission" date="2016-10" db="EMBL/GenBank/DDBJ databases">
        <authorList>
            <person name="Varghese N."/>
            <person name="Submissions S."/>
        </authorList>
    </citation>
    <scope>NUCLEOTIDE SEQUENCE [LARGE SCALE GENOMIC DNA]</scope>
    <source>
        <strain evidence="3">DSM 23920</strain>
    </source>
</reference>
<protein>
    <recommendedName>
        <fullName evidence="1">DUF5723 domain-containing protein</fullName>
    </recommendedName>
</protein>
<dbReference type="AlphaFoldDB" id="A0A1H3Z7U9"/>
<dbReference type="Pfam" id="PF18990">
    <property type="entry name" value="DUF5723"/>
    <property type="match status" value="1"/>
</dbReference>
<dbReference type="Proteomes" id="UP000199656">
    <property type="component" value="Unassembled WGS sequence"/>
</dbReference>
<dbReference type="EMBL" id="FNRL01000004">
    <property type="protein sequence ID" value="SEA19382.1"/>
    <property type="molecule type" value="Genomic_DNA"/>
</dbReference>
<organism evidence="2 3">
    <name type="scientific">Chitinophaga terrae</name>
    <name type="common">ex Kim and Jung 2007</name>
    <dbReference type="NCBI Taxonomy" id="408074"/>
    <lineage>
        <taxon>Bacteria</taxon>
        <taxon>Pseudomonadati</taxon>
        <taxon>Bacteroidota</taxon>
        <taxon>Chitinophagia</taxon>
        <taxon>Chitinophagales</taxon>
        <taxon>Chitinophagaceae</taxon>
        <taxon>Chitinophaga</taxon>
    </lineage>
</organism>
<sequence length="513" mass="56872">MSSSMIGYQLRVHLRETCFLSPTMTVKLNRIFSYAAVLLLLANVSLAQSFTGYNTSNYAGIYGVFSNPATAAGYRYKWDLNIIGVDVNAGNTYVSVPKSVLFNPPDTMRLNRDYFLDQGANRRQNAWEMAEIVLPSFLYAIDDKQSVSFVWRMRSSSSGGNLSTQLANFFGVNFPNPSFNGTSLSIPQVGVGAHVWHEMGLSYARVIKQGYNSRWKAGITLKLLSGVAAGYATVKNANFEATNSRNASITSGTLYYGYSEELDHWQNNTLSNIRLFQNNGLGADIGLVYEYRPDNGGFGAYESSDADDYQFRLGVSFTDLGRIRYTKGEFNADLNLQRADIDPKELTYKKNESLKQYSTRLNSYFTPMASEKTFDMTLPAAMNLMGDYNINNTFFVGVNAVIALTGGQRDITKSHALTQFNITPRYETSLIGAYLPFTINRNGQADVGAAVRIGPVVFGASSLFTNLFEKHIDHGAAFVALRLNSNMFDRGDANGGGIFRMRKRQVGCPVNNY</sequence>
<gene>
    <name evidence="2" type="ORF">SAMN05660909_01068</name>
</gene>